<dbReference type="InterPro" id="IPR002645">
    <property type="entry name" value="STAS_dom"/>
</dbReference>
<dbReference type="PROSITE" id="PS50801">
    <property type="entry name" value="STAS"/>
    <property type="match status" value="1"/>
</dbReference>
<dbReference type="Pfam" id="PF13466">
    <property type="entry name" value="STAS_2"/>
    <property type="match status" value="1"/>
</dbReference>
<evidence type="ECO:0000313" key="4">
    <source>
        <dbReference type="Proteomes" id="UP000774283"/>
    </source>
</evidence>
<evidence type="ECO:0000313" key="3">
    <source>
        <dbReference type="EMBL" id="NKX93863.1"/>
    </source>
</evidence>
<gene>
    <name evidence="3" type="ORF">HF995_11375</name>
</gene>
<dbReference type="EMBL" id="JAAXOW010000004">
    <property type="protein sequence ID" value="NKX93863.1"/>
    <property type="molecule type" value="Genomic_DNA"/>
</dbReference>
<reference evidence="3 4" key="1">
    <citation type="submission" date="2020-04" db="EMBL/GenBank/DDBJ databases">
        <title>MicrobeNet Type strains.</title>
        <authorList>
            <person name="Nicholson A.C."/>
        </authorList>
    </citation>
    <scope>NUCLEOTIDE SEQUENCE [LARGE SCALE GENOMIC DNA]</scope>
    <source>
        <strain evidence="3 4">ATCC BAA-789</strain>
    </source>
</reference>
<dbReference type="AlphaFoldDB" id="A0A9X5FKN3"/>
<dbReference type="Gene3D" id="3.30.750.24">
    <property type="entry name" value="STAS domain"/>
    <property type="match status" value="1"/>
</dbReference>
<organism evidence="3 4">
    <name type="scientific">Sanguibacter hominis ATCC BAA-789</name>
    <dbReference type="NCBI Taxonomy" id="1312740"/>
    <lineage>
        <taxon>Bacteria</taxon>
        <taxon>Bacillati</taxon>
        <taxon>Actinomycetota</taxon>
        <taxon>Actinomycetes</taxon>
        <taxon>Micrococcales</taxon>
        <taxon>Sanguibacteraceae</taxon>
        <taxon>Sanguibacter</taxon>
    </lineage>
</organism>
<feature type="domain" description="STAS" evidence="2">
    <location>
        <begin position="58"/>
        <end position="107"/>
    </location>
</feature>
<dbReference type="CDD" id="cd07043">
    <property type="entry name" value="STAS_anti-anti-sigma_factors"/>
    <property type="match status" value="1"/>
</dbReference>
<evidence type="ECO:0000259" key="2">
    <source>
        <dbReference type="PROSITE" id="PS50801"/>
    </source>
</evidence>
<protein>
    <submittedName>
        <fullName evidence="3">STAS domain-containing protein</fullName>
    </submittedName>
</protein>
<name>A0A9X5FKN3_9MICO</name>
<dbReference type="SUPFAM" id="SSF52091">
    <property type="entry name" value="SpoIIaa-like"/>
    <property type="match status" value="1"/>
</dbReference>
<evidence type="ECO:0000256" key="1">
    <source>
        <dbReference type="SAM" id="MobiDB-lite"/>
    </source>
</evidence>
<keyword evidence="4" id="KW-1185">Reference proteome</keyword>
<comment type="caution">
    <text evidence="3">The sequence shown here is derived from an EMBL/GenBank/DDBJ whole genome shotgun (WGS) entry which is preliminary data.</text>
</comment>
<accession>A0A9X5FKN3</accession>
<proteinExistence type="predicted"/>
<dbReference type="InterPro" id="IPR036513">
    <property type="entry name" value="STAS_dom_sf"/>
</dbReference>
<dbReference type="InterPro" id="IPR058548">
    <property type="entry name" value="MlaB-like_STAS"/>
</dbReference>
<sequence>MPARSPAAPYGDRRRTVYDTPSPQDLPGQDPSAADESAATVSDPGTVHVLVGAVRTRIVLSGEIDANLADEFSDAMQDAEATGLPVEVDAHHVTFMDSSGVAFLARLATTSPHKVRVLRAPATMRFLLDVTRIGELLEILDEDPGFELAPVDEFTIERLPRQSNPAL</sequence>
<feature type="region of interest" description="Disordered" evidence="1">
    <location>
        <begin position="1"/>
        <end position="41"/>
    </location>
</feature>
<dbReference type="Proteomes" id="UP000774283">
    <property type="component" value="Unassembled WGS sequence"/>
</dbReference>